<organism evidence="2 3">
    <name type="scientific">Stentor coeruleus</name>
    <dbReference type="NCBI Taxonomy" id="5963"/>
    <lineage>
        <taxon>Eukaryota</taxon>
        <taxon>Sar</taxon>
        <taxon>Alveolata</taxon>
        <taxon>Ciliophora</taxon>
        <taxon>Postciliodesmatophora</taxon>
        <taxon>Heterotrichea</taxon>
        <taxon>Heterotrichida</taxon>
        <taxon>Stentoridae</taxon>
        <taxon>Stentor</taxon>
    </lineage>
</organism>
<name>A0A1R2B9F9_9CILI</name>
<comment type="caution">
    <text evidence="2">The sequence shown here is derived from an EMBL/GenBank/DDBJ whole genome shotgun (WGS) entry which is preliminary data.</text>
</comment>
<sequence>MSENHDQLVPCRRVSQFSLESLYASISSASRRVSQFSLESLYASISSANISLPSRQISRDSCTASLLNQKNDQIKDLLTNRITALHYFAKELTTELTEEVEFTTTKENVSLLEKPYNDEVSINIQENSIKGKELLEKIYILAKEFKKERKRLDEDLVKVSEINDEEEFLKERIDYYEKEISSILLEKKNINSGCQCRLF</sequence>
<dbReference type="Proteomes" id="UP000187209">
    <property type="component" value="Unassembled WGS sequence"/>
</dbReference>
<proteinExistence type="predicted"/>
<evidence type="ECO:0000313" key="2">
    <source>
        <dbReference type="EMBL" id="OMJ73399.1"/>
    </source>
</evidence>
<accession>A0A1R2B9F9</accession>
<reference evidence="2 3" key="1">
    <citation type="submission" date="2016-11" db="EMBL/GenBank/DDBJ databases">
        <title>The macronuclear genome of Stentor coeruleus: a giant cell with tiny introns.</title>
        <authorList>
            <person name="Slabodnick M."/>
            <person name="Ruby J.G."/>
            <person name="Reiff S.B."/>
            <person name="Swart E.C."/>
            <person name="Gosai S."/>
            <person name="Prabakaran S."/>
            <person name="Witkowska E."/>
            <person name="Larue G.E."/>
            <person name="Fisher S."/>
            <person name="Freeman R.M."/>
            <person name="Gunawardena J."/>
            <person name="Chu W."/>
            <person name="Stover N.A."/>
            <person name="Gregory B.D."/>
            <person name="Nowacki M."/>
            <person name="Derisi J."/>
            <person name="Roy S.W."/>
            <person name="Marshall W.F."/>
            <person name="Sood P."/>
        </authorList>
    </citation>
    <scope>NUCLEOTIDE SEQUENCE [LARGE SCALE GENOMIC DNA]</scope>
    <source>
        <strain evidence="2">WM001</strain>
    </source>
</reference>
<keyword evidence="1" id="KW-0175">Coiled coil</keyword>
<dbReference type="AlphaFoldDB" id="A0A1R2B9F9"/>
<gene>
    <name evidence="2" type="ORF">SteCoe_27931</name>
</gene>
<keyword evidence="3" id="KW-1185">Reference proteome</keyword>
<evidence type="ECO:0000256" key="1">
    <source>
        <dbReference type="SAM" id="Coils"/>
    </source>
</evidence>
<dbReference type="EMBL" id="MPUH01000825">
    <property type="protein sequence ID" value="OMJ73399.1"/>
    <property type="molecule type" value="Genomic_DNA"/>
</dbReference>
<protein>
    <submittedName>
        <fullName evidence="2">Uncharacterized protein</fullName>
    </submittedName>
</protein>
<evidence type="ECO:0000313" key="3">
    <source>
        <dbReference type="Proteomes" id="UP000187209"/>
    </source>
</evidence>
<feature type="coiled-coil region" evidence="1">
    <location>
        <begin position="142"/>
        <end position="179"/>
    </location>
</feature>